<dbReference type="PRINTS" id="PR02077">
    <property type="entry name" value="PROTEINGAPT"/>
</dbReference>
<feature type="signal peptide" evidence="3">
    <location>
        <begin position="1"/>
        <end position="23"/>
    </location>
</feature>
<evidence type="ECO:0000256" key="2">
    <source>
        <dbReference type="SAM" id="Phobius"/>
    </source>
</evidence>
<evidence type="ECO:0000313" key="4">
    <source>
        <dbReference type="Proteomes" id="UP000694910"/>
    </source>
</evidence>
<dbReference type="RefSeq" id="XP_014637136.1">
    <property type="nucleotide sequence ID" value="XM_014781650.1"/>
</dbReference>
<gene>
    <name evidence="5 6 7" type="primary">LOC101407478</name>
</gene>
<evidence type="ECO:0000313" key="7">
    <source>
        <dbReference type="RefSeq" id="XP_014637138.1"/>
    </source>
</evidence>
<keyword evidence="4" id="KW-1185">Reference proteome</keyword>
<keyword evidence="2" id="KW-1133">Transmembrane helix</keyword>
<reference evidence="5 6" key="1">
    <citation type="submission" date="2025-05" db="UniProtKB">
        <authorList>
            <consortium name="RefSeq"/>
        </authorList>
    </citation>
    <scope>IDENTIFICATION</scope>
</reference>
<dbReference type="RefSeq" id="XP_014637138.1">
    <property type="nucleotide sequence ID" value="XM_014781652.1"/>
</dbReference>
<name>A0ABM1CC57_CERSS</name>
<dbReference type="RefSeq" id="XP_014637135.1">
    <property type="nucleotide sequence ID" value="XM_014781649.1"/>
</dbReference>
<organism evidence="4 7">
    <name type="scientific">Ceratotherium simum simum</name>
    <name type="common">Southern white rhinoceros</name>
    <dbReference type="NCBI Taxonomy" id="73337"/>
    <lineage>
        <taxon>Eukaryota</taxon>
        <taxon>Metazoa</taxon>
        <taxon>Chordata</taxon>
        <taxon>Craniata</taxon>
        <taxon>Vertebrata</taxon>
        <taxon>Euteleostomi</taxon>
        <taxon>Mammalia</taxon>
        <taxon>Eutheria</taxon>
        <taxon>Laurasiatheria</taxon>
        <taxon>Perissodactyla</taxon>
        <taxon>Rhinocerotidae</taxon>
        <taxon>Ceratotherium</taxon>
    </lineage>
</organism>
<dbReference type="Proteomes" id="UP000694910">
    <property type="component" value="Unplaced"/>
</dbReference>
<dbReference type="PANTHER" id="PTHR37350">
    <property type="entry name" value="PROTEIN GAPT"/>
    <property type="match status" value="1"/>
</dbReference>
<dbReference type="PROSITE" id="PS51450">
    <property type="entry name" value="LRR"/>
    <property type="match status" value="1"/>
</dbReference>
<feature type="transmembrane region" description="Helical" evidence="2">
    <location>
        <begin position="139"/>
        <end position="163"/>
    </location>
</feature>
<evidence type="ECO:0000313" key="6">
    <source>
        <dbReference type="RefSeq" id="XP_014637136.1"/>
    </source>
</evidence>
<sequence length="289" mass="32823">MAYHSTFFFLGFLLCYYLPLISASSCDSQIEKEVEWNKIAPDTVQLYINGCKAESIRYNENHLPKLSLLNLSSNCIRTLPDDVRSDLKEKCLKELPNLISNQTVQGITSVCTCDFIKGYTTPINNTICAEMLKSCGNTLAAVSIGISLLVLLVICGIGCVWHWKHHITTRFTLPKFLQRRSSRRKDYTKTLSLSPHIISSKHKISVQTQGHRSPASETNIHDNYENVEVGPPKAKEETGKELYQNTQPSNFEEEHIYGNETPSNYYNFQKPCTSEVPQDEDIYILPDSY</sequence>
<keyword evidence="2" id="KW-0472">Membrane</keyword>
<keyword evidence="3" id="KW-0732">Signal</keyword>
<feature type="region of interest" description="Disordered" evidence="1">
    <location>
        <begin position="232"/>
        <end position="252"/>
    </location>
</feature>
<feature type="chain" id="PRO_5045022071" evidence="3">
    <location>
        <begin position="24"/>
        <end position="289"/>
    </location>
</feature>
<keyword evidence="2" id="KW-0812">Transmembrane</keyword>
<dbReference type="InterPro" id="IPR021082">
    <property type="entry name" value="Protein_GAPT"/>
</dbReference>
<evidence type="ECO:0000313" key="5">
    <source>
        <dbReference type="RefSeq" id="XP_014637135.1"/>
    </source>
</evidence>
<dbReference type="Pfam" id="PF11770">
    <property type="entry name" value="GAPT"/>
    <property type="match status" value="1"/>
</dbReference>
<evidence type="ECO:0000256" key="1">
    <source>
        <dbReference type="SAM" id="MobiDB-lite"/>
    </source>
</evidence>
<dbReference type="GeneID" id="101407478"/>
<proteinExistence type="predicted"/>
<dbReference type="InterPro" id="IPR001611">
    <property type="entry name" value="Leu-rich_rpt"/>
</dbReference>
<accession>A0ABM1CC57</accession>
<evidence type="ECO:0000256" key="3">
    <source>
        <dbReference type="SAM" id="SignalP"/>
    </source>
</evidence>
<protein>
    <submittedName>
        <fullName evidence="5 6">Protein GAPT</fullName>
    </submittedName>
</protein>
<dbReference type="PANTHER" id="PTHR37350:SF1">
    <property type="entry name" value="PROTEIN GAPT"/>
    <property type="match status" value="1"/>
</dbReference>